<evidence type="ECO:0000313" key="3">
    <source>
        <dbReference type="Proteomes" id="UP000025061"/>
    </source>
</evidence>
<evidence type="ECO:0000259" key="1">
    <source>
        <dbReference type="Pfam" id="PF00144"/>
    </source>
</evidence>
<dbReference type="Gene3D" id="3.40.710.10">
    <property type="entry name" value="DD-peptidase/beta-lactamase superfamily"/>
    <property type="match status" value="1"/>
</dbReference>
<dbReference type="Pfam" id="PF00144">
    <property type="entry name" value="Beta-lactamase"/>
    <property type="match status" value="1"/>
</dbReference>
<dbReference type="RefSeq" id="WP_049755055.1">
    <property type="nucleotide sequence ID" value="NZ_ARYI01000008.1"/>
</dbReference>
<protein>
    <submittedName>
        <fullName evidence="2">Beta-lactamase</fullName>
    </submittedName>
</protein>
<gene>
    <name evidence="2" type="ORF">HHI_10489</name>
</gene>
<evidence type="ECO:0000313" key="2">
    <source>
        <dbReference type="EMBL" id="KCZ93107.1"/>
    </source>
</evidence>
<dbReference type="EMBL" id="ARYI01000008">
    <property type="protein sequence ID" value="KCZ93107.1"/>
    <property type="molecule type" value="Genomic_DNA"/>
</dbReference>
<dbReference type="Proteomes" id="UP000025061">
    <property type="component" value="Unassembled WGS sequence"/>
</dbReference>
<organism evidence="2 3">
    <name type="scientific">Hyphomonas hirschiana VP5</name>
    <dbReference type="NCBI Taxonomy" id="1280951"/>
    <lineage>
        <taxon>Bacteria</taxon>
        <taxon>Pseudomonadati</taxon>
        <taxon>Pseudomonadota</taxon>
        <taxon>Alphaproteobacteria</taxon>
        <taxon>Hyphomonadales</taxon>
        <taxon>Hyphomonadaceae</taxon>
        <taxon>Hyphomonas</taxon>
    </lineage>
</organism>
<dbReference type="InterPro" id="IPR012338">
    <property type="entry name" value="Beta-lactam/transpept-like"/>
</dbReference>
<accession>A0A059FR78</accession>
<dbReference type="PANTHER" id="PTHR43283">
    <property type="entry name" value="BETA-LACTAMASE-RELATED"/>
    <property type="match status" value="1"/>
</dbReference>
<dbReference type="PANTHER" id="PTHR43283:SF3">
    <property type="entry name" value="BETA-LACTAMASE FAMILY PROTEIN (AFU_ORTHOLOGUE AFUA_5G07500)"/>
    <property type="match status" value="1"/>
</dbReference>
<dbReference type="InterPro" id="IPR050789">
    <property type="entry name" value="Diverse_Enzym_Activities"/>
</dbReference>
<dbReference type="PATRIC" id="fig|1280951.3.peg.2114"/>
<dbReference type="SUPFAM" id="SSF56601">
    <property type="entry name" value="beta-lactamase/transpeptidase-like"/>
    <property type="match status" value="1"/>
</dbReference>
<dbReference type="AlphaFoldDB" id="A0A059FR78"/>
<feature type="domain" description="Beta-lactamase-related" evidence="1">
    <location>
        <begin position="47"/>
        <end position="405"/>
    </location>
</feature>
<keyword evidence="3" id="KW-1185">Reference proteome</keyword>
<sequence length="431" mass="45893">MTHFLNPLRRAMAAGGTALLASCASLETAGLGGAETRRLTPARIEALDAAVTQQVGTGEIPGALVVIAEGGEVTYSRSMGFASLEDQRPVTEDTLFRFYSMTKPITCATVMTLYDDGLIDLDTPISKYLPEFSEMSVRTEAGIVPATRPITIRHLMTHTSGLTYAILPGPVQADYAAADVFAIENRTSETLEAHVRRLARLPLVAEPGTVWNYGESMGVLGRLVEVVSGKSFGAYMRERILAPLSMDDTGFYVPPEKRERLAELYHLSQDRTLSNAQDQAVYGGSYLEKPLLEYGGAGLVGTASDYMNFAQMLLAAGRFGDAQVLSSEAVTMMTSNQLDASFGDAPLAASGRGEGTGFGLCGYVNTARPPGAAPGAIGEYGWSGWASTAFWIDPQNDLAGLVFTQVIPDDIGSVALSSSVREAVYNPVKGE</sequence>
<comment type="caution">
    <text evidence="2">The sequence shown here is derived from an EMBL/GenBank/DDBJ whole genome shotgun (WGS) entry which is preliminary data.</text>
</comment>
<reference evidence="2 3" key="1">
    <citation type="submission" date="2013-04" db="EMBL/GenBank/DDBJ databases">
        <title>Hyphomonas hirschiana VP5 Genome Sequencing.</title>
        <authorList>
            <person name="Lai Q."/>
            <person name="Shao Z."/>
        </authorList>
    </citation>
    <scope>NUCLEOTIDE SEQUENCE [LARGE SCALE GENOMIC DNA]</scope>
    <source>
        <strain evidence="2 3">VP5</strain>
    </source>
</reference>
<name>A0A059FR78_9PROT</name>
<proteinExistence type="predicted"/>
<dbReference type="InterPro" id="IPR001466">
    <property type="entry name" value="Beta-lactam-related"/>
</dbReference>